<dbReference type="GO" id="GO:0051707">
    <property type="term" value="P:response to other organism"/>
    <property type="evidence" value="ECO:0007669"/>
    <property type="project" value="UniProtKB-ARBA"/>
</dbReference>
<feature type="domain" description="NB-ARC" evidence="6">
    <location>
        <begin position="177"/>
        <end position="354"/>
    </location>
</feature>
<dbReference type="Gene3D" id="1.10.10.10">
    <property type="entry name" value="Winged helix-like DNA-binding domain superfamily/Winged helix DNA-binding domain"/>
    <property type="match status" value="1"/>
</dbReference>
<dbReference type="InterPro" id="IPR027417">
    <property type="entry name" value="P-loop_NTPase"/>
</dbReference>
<accession>A0A540MF38</accession>
<evidence type="ECO:0000256" key="5">
    <source>
        <dbReference type="ARBA" id="ARBA00022840"/>
    </source>
</evidence>
<dbReference type="EMBL" id="VIEB01000280">
    <property type="protein sequence ID" value="TQD97029.1"/>
    <property type="molecule type" value="Genomic_DNA"/>
</dbReference>
<keyword evidence="2" id="KW-0677">Repeat</keyword>
<evidence type="ECO:0008006" key="13">
    <source>
        <dbReference type="Google" id="ProtNLM"/>
    </source>
</evidence>
<evidence type="ECO:0000313" key="12">
    <source>
        <dbReference type="Proteomes" id="UP000315295"/>
    </source>
</evidence>
<keyword evidence="5" id="KW-0067">ATP-binding</keyword>
<evidence type="ECO:0000259" key="10">
    <source>
        <dbReference type="Pfam" id="PF25019"/>
    </source>
</evidence>
<dbReference type="SUPFAM" id="SSF52058">
    <property type="entry name" value="L domain-like"/>
    <property type="match status" value="2"/>
</dbReference>
<keyword evidence="1" id="KW-0433">Leucine-rich repeat</keyword>
<evidence type="ECO:0000259" key="7">
    <source>
        <dbReference type="Pfam" id="PF18052"/>
    </source>
</evidence>
<dbReference type="Pfam" id="PF25019">
    <property type="entry name" value="LRR_R13L1-DRL21"/>
    <property type="match status" value="1"/>
</dbReference>
<dbReference type="SMART" id="SM00367">
    <property type="entry name" value="LRR_CC"/>
    <property type="match status" value="5"/>
</dbReference>
<comment type="caution">
    <text evidence="11">The sequence shown here is derived from an EMBL/GenBank/DDBJ whole genome shotgun (WGS) entry which is preliminary data.</text>
</comment>
<protein>
    <recommendedName>
        <fullName evidence="13">Disease resistance protein RGA3</fullName>
    </recommendedName>
</protein>
<dbReference type="InterPro" id="IPR056789">
    <property type="entry name" value="LRR_R13L1-DRL21"/>
</dbReference>
<dbReference type="PANTHER" id="PTHR36766">
    <property type="entry name" value="PLANT BROAD-SPECTRUM MILDEW RESISTANCE PROTEIN RPW8"/>
    <property type="match status" value="1"/>
</dbReference>
<dbReference type="Pfam" id="PF23598">
    <property type="entry name" value="LRR_14"/>
    <property type="match status" value="1"/>
</dbReference>
<evidence type="ECO:0000259" key="8">
    <source>
        <dbReference type="Pfam" id="PF23559"/>
    </source>
</evidence>
<dbReference type="InterPro" id="IPR058922">
    <property type="entry name" value="WHD_DRP"/>
</dbReference>
<dbReference type="InterPro" id="IPR032675">
    <property type="entry name" value="LRR_dom_sf"/>
</dbReference>
<dbReference type="PANTHER" id="PTHR36766:SF70">
    <property type="entry name" value="DISEASE RESISTANCE PROTEIN RGA4"/>
    <property type="match status" value="1"/>
</dbReference>
<gene>
    <name evidence="11" type="ORF">C1H46_017341</name>
</gene>
<dbReference type="Proteomes" id="UP000315295">
    <property type="component" value="Unassembled WGS sequence"/>
</dbReference>
<evidence type="ECO:0000256" key="3">
    <source>
        <dbReference type="ARBA" id="ARBA00022741"/>
    </source>
</evidence>
<organism evidence="11 12">
    <name type="scientific">Malus baccata</name>
    <name type="common">Siberian crab apple</name>
    <name type="synonym">Pyrus baccata</name>
    <dbReference type="NCBI Taxonomy" id="106549"/>
    <lineage>
        <taxon>Eukaryota</taxon>
        <taxon>Viridiplantae</taxon>
        <taxon>Streptophyta</taxon>
        <taxon>Embryophyta</taxon>
        <taxon>Tracheophyta</taxon>
        <taxon>Spermatophyta</taxon>
        <taxon>Magnoliopsida</taxon>
        <taxon>eudicotyledons</taxon>
        <taxon>Gunneridae</taxon>
        <taxon>Pentapetalae</taxon>
        <taxon>rosids</taxon>
        <taxon>fabids</taxon>
        <taxon>Rosales</taxon>
        <taxon>Rosaceae</taxon>
        <taxon>Amygdaloideae</taxon>
        <taxon>Maleae</taxon>
        <taxon>Malus</taxon>
    </lineage>
</organism>
<evidence type="ECO:0000259" key="6">
    <source>
        <dbReference type="Pfam" id="PF00931"/>
    </source>
</evidence>
<evidence type="ECO:0000256" key="1">
    <source>
        <dbReference type="ARBA" id="ARBA00022614"/>
    </source>
</evidence>
<evidence type="ECO:0000256" key="4">
    <source>
        <dbReference type="ARBA" id="ARBA00022821"/>
    </source>
</evidence>
<dbReference type="InterPro" id="IPR038005">
    <property type="entry name" value="RX-like_CC"/>
</dbReference>
<dbReference type="InterPro" id="IPR036388">
    <property type="entry name" value="WH-like_DNA-bd_sf"/>
</dbReference>
<dbReference type="SUPFAM" id="SSF52540">
    <property type="entry name" value="P-loop containing nucleoside triphosphate hydrolases"/>
    <property type="match status" value="1"/>
</dbReference>
<dbReference type="InterPro" id="IPR002182">
    <property type="entry name" value="NB-ARC"/>
</dbReference>
<dbReference type="Pfam" id="PF18052">
    <property type="entry name" value="Rx_N"/>
    <property type="match status" value="1"/>
</dbReference>
<dbReference type="Gene3D" id="3.80.10.10">
    <property type="entry name" value="Ribonuclease Inhibitor"/>
    <property type="match status" value="4"/>
</dbReference>
<feature type="domain" description="Disease resistance protein winged helix" evidence="8">
    <location>
        <begin position="438"/>
        <end position="511"/>
    </location>
</feature>
<dbReference type="Gene3D" id="1.10.8.430">
    <property type="entry name" value="Helical domain of apoptotic protease-activating factors"/>
    <property type="match status" value="1"/>
</dbReference>
<proteinExistence type="predicted"/>
<evidence type="ECO:0000259" key="9">
    <source>
        <dbReference type="Pfam" id="PF23598"/>
    </source>
</evidence>
<dbReference type="InterPro" id="IPR006553">
    <property type="entry name" value="Leu-rich_rpt_Cys-con_subtyp"/>
</dbReference>
<reference evidence="11 12" key="1">
    <citation type="journal article" date="2019" name="G3 (Bethesda)">
        <title>Sequencing of a Wild Apple (Malus baccata) Genome Unravels the Differences Between Cultivated and Wild Apple Species Regarding Disease Resistance and Cold Tolerance.</title>
        <authorList>
            <person name="Chen X."/>
        </authorList>
    </citation>
    <scope>NUCLEOTIDE SEQUENCE [LARGE SCALE GENOMIC DNA]</scope>
    <source>
        <strain evidence="12">cv. Shandingzi</strain>
        <tissue evidence="11">Leaves</tissue>
    </source>
</reference>
<dbReference type="Pfam" id="PF00931">
    <property type="entry name" value="NB-ARC"/>
    <property type="match status" value="1"/>
</dbReference>
<name>A0A540MF38_MALBA</name>
<dbReference type="FunFam" id="3.40.50.300:FF:001091">
    <property type="entry name" value="Probable disease resistance protein At1g61300"/>
    <property type="match status" value="1"/>
</dbReference>
<dbReference type="GO" id="GO:0006952">
    <property type="term" value="P:defense response"/>
    <property type="evidence" value="ECO:0007669"/>
    <property type="project" value="UniProtKB-KW"/>
</dbReference>
<dbReference type="GO" id="GO:0043531">
    <property type="term" value="F:ADP binding"/>
    <property type="evidence" value="ECO:0007669"/>
    <property type="project" value="InterPro"/>
</dbReference>
<dbReference type="GO" id="GO:0005524">
    <property type="term" value="F:ATP binding"/>
    <property type="evidence" value="ECO:0007669"/>
    <property type="project" value="UniProtKB-KW"/>
</dbReference>
<evidence type="ECO:0000256" key="2">
    <source>
        <dbReference type="ARBA" id="ARBA00022737"/>
    </source>
</evidence>
<dbReference type="Gene3D" id="1.20.5.4130">
    <property type="match status" value="1"/>
</dbReference>
<evidence type="ECO:0000313" key="11">
    <source>
        <dbReference type="EMBL" id="TQD97029.1"/>
    </source>
</evidence>
<keyword evidence="12" id="KW-1185">Reference proteome</keyword>
<keyword evidence="3" id="KW-0547">Nucleotide-binding</keyword>
<dbReference type="InterPro" id="IPR042197">
    <property type="entry name" value="Apaf_helical"/>
</dbReference>
<feature type="domain" description="Disease resistance N-terminal" evidence="7">
    <location>
        <begin position="15"/>
        <end position="99"/>
    </location>
</feature>
<dbReference type="Gene3D" id="3.40.50.300">
    <property type="entry name" value="P-loop containing nucleotide triphosphate hydrolases"/>
    <property type="match status" value="1"/>
</dbReference>
<feature type="domain" description="R13L1/DRL21-like LRR repeat region" evidence="10">
    <location>
        <begin position="682"/>
        <end position="810"/>
    </location>
</feature>
<dbReference type="CDD" id="cd14798">
    <property type="entry name" value="RX-CC_like"/>
    <property type="match status" value="1"/>
</dbReference>
<sequence length="1363" mass="153800">MAAEAMLTFAAEGILYSVLSLAAQEFSIAWGFKAELRKLQKSFASIERFLVDVADQPQGRSKSIEEWVKNLKDVAQDAEDVLDEFQYEVARRKVEIQNHIKKKVLNFFSLSNPLAFRLQMAHKIQKINASLVDLERKAPLLGLVSKNKDATPRGNRWDRQTDSRIGRDEITVGREGVVSKIVTTLTDSKYNQENLSVMAIVGMGGLGKTTLAKSIYNEDSVHKFFETRIWVCVSNPFDVNLILLQMLEQLKPANAPSSKDNREALLKFLNEELKDKRYLLVLDDVWNEDSGKWENLMECLSKLYSAAGSKIVVTTRSGNVASISEKLLPRHDLKHFSVDECWSIIKNKAFPKNADIATEFQTVGMKIAENCVGVPLVAKVLGGILHTKKSIEEWSLFKDNKIWDNLSTGEDRIMPVLKLSFDNLESPPLKQCFAYCSMFKKDSIIERDSLIQLWMAQGLLNPSPGENKDMEDIGNEYFDILLQSSLFQDASMSDNGIVSKCMMHDLVHDLAELISKFEILTEDLCDTGNAVEIRHVARVSIFRLENILERGARKLRSVFFNDGEVPRNILARFKALRVLNLCNANNEEFPVSVGRLKHLRYLDISETRFKSLPKSIGKLYNLQTLRATNCALKEFPKELQNLINLRHIYFDQSMKFPQGIRRLTCLRTLPYFSVGNEIGHQIEELAGLKQLKGKLIIRNLEHVKNGEEAKKAKLHDKREVCHLSFKWTEDRSITNNNEDGDVLEGLRPHPRLESLCIENFMGDRFPSWMMRMPLLLNNLKGIKLLGCDKCEGVPPLGHLPNLTKLNINGMANLTCLGVELYGYDLVHDVATTSKEKITLFPALKVLHIVKCNNLIEWMEAPMMSTQKVVVFPCLEALDIEDCSKLRNVPSHFPSLQKLVINSSDSGTPIEEMSSELTTLVSLEIEGIKELTCLPQGILKNNNNLSFLTIRGCDDLTCIAPDVFGSCVSLARLNILNCEKLRHLADGLDTLPLLEYLYIEGCDSLELIPITQGMASLRELHISDCKQLSGLPSGIRYCPSLQELYLRGCDGVTSFPFQTLASLRHLNIWECDGLSGPLSVWASLMNLNIGSCRNLTSIEIKGGVSSLQKLIIHNCKELSSLPALPPSLNELWISECPKVQSNSISLQSFSDLRTFTSLRQLTIFRCEGLESWVSRLQFPLSLERLAIHGFPNLEILPSLDNLTSLRYLGIVKWPKLKYLPMRLHCLPRLKELSIGGFWEELDSFPDFQVGSLMHLTSLSLYGWPTLKSLPQQIQHLTSLTSLSVSYFEGVETLPEWLGSLTSLTSLHISECKNLTNLPSVQTMQRLTKLQSLRIEGCRHHGADWVKSLDIPQIIIDGEIIQSLD</sequence>
<dbReference type="Pfam" id="PF23559">
    <property type="entry name" value="WHD_DRP"/>
    <property type="match status" value="1"/>
</dbReference>
<dbReference type="InterPro" id="IPR055414">
    <property type="entry name" value="LRR_R13L4/SHOC2-like"/>
</dbReference>
<dbReference type="InterPro" id="IPR041118">
    <property type="entry name" value="Rx_N"/>
</dbReference>
<keyword evidence="4" id="KW-0611">Plant defense</keyword>
<dbReference type="PRINTS" id="PR00364">
    <property type="entry name" value="DISEASERSIST"/>
</dbReference>
<feature type="domain" description="Disease resistance R13L4/SHOC-2-like LRR" evidence="9">
    <location>
        <begin position="1183"/>
        <end position="1355"/>
    </location>
</feature>
<dbReference type="FunFam" id="1.10.10.10:FF:000322">
    <property type="entry name" value="Probable disease resistance protein At1g63360"/>
    <property type="match status" value="1"/>
</dbReference>